<name>U5BXU6_9BACT</name>
<gene>
    <name evidence="1" type="ORF">P872_21210</name>
</gene>
<dbReference type="AlphaFoldDB" id="U5BXU6"/>
<keyword evidence="2" id="KW-1185">Reference proteome</keyword>
<proteinExistence type="predicted"/>
<dbReference type="EMBL" id="AWXR01000079">
    <property type="protein sequence ID" value="ERM80737.1"/>
    <property type="molecule type" value="Genomic_DNA"/>
</dbReference>
<comment type="caution">
    <text evidence="1">The sequence shown here is derived from an EMBL/GenBank/DDBJ whole genome shotgun (WGS) entry which is preliminary data.</text>
</comment>
<evidence type="ECO:0000313" key="1">
    <source>
        <dbReference type="EMBL" id="ERM80737.1"/>
    </source>
</evidence>
<dbReference type="Proteomes" id="UP000016843">
    <property type="component" value="Unassembled WGS sequence"/>
</dbReference>
<organism evidence="1 2">
    <name type="scientific">Rhodonellum psychrophilum GCM71 = DSM 17998</name>
    <dbReference type="NCBI Taxonomy" id="1123057"/>
    <lineage>
        <taxon>Bacteria</taxon>
        <taxon>Pseudomonadati</taxon>
        <taxon>Bacteroidota</taxon>
        <taxon>Cytophagia</taxon>
        <taxon>Cytophagales</taxon>
        <taxon>Cytophagaceae</taxon>
        <taxon>Rhodonellum</taxon>
    </lineage>
</organism>
<reference evidence="1 2" key="1">
    <citation type="journal article" date="2013" name="Genome Announc.">
        <title>Draft Genome Sequence of the Psychrophilic and Alkaliphilic Rhodonellum psychrophilum Strain GCM71T.</title>
        <authorList>
            <person name="Hauptmann A.L."/>
            <person name="Glaring M.A."/>
            <person name="Hallin P.F."/>
            <person name="Prieme A."/>
            <person name="Stougaard P."/>
        </authorList>
    </citation>
    <scope>NUCLEOTIDE SEQUENCE [LARGE SCALE GENOMIC DNA]</scope>
    <source>
        <strain evidence="1 2">GCM71</strain>
    </source>
</reference>
<accession>U5BXU6</accession>
<sequence>MVCREKLIRRNLDLILKPDKYFIFPYGIETKKKPAYSEKKRLSRSSEVKNSNHLTDYLAISG</sequence>
<evidence type="ECO:0000313" key="2">
    <source>
        <dbReference type="Proteomes" id="UP000016843"/>
    </source>
</evidence>
<protein>
    <submittedName>
        <fullName evidence="1">Uncharacterized protein</fullName>
    </submittedName>
</protein>